<evidence type="ECO:0000256" key="1">
    <source>
        <dbReference type="SAM" id="SignalP"/>
    </source>
</evidence>
<feature type="signal peptide" evidence="1">
    <location>
        <begin position="1"/>
        <end position="22"/>
    </location>
</feature>
<feature type="chain" id="PRO_5007856436" evidence="1">
    <location>
        <begin position="23"/>
        <end position="213"/>
    </location>
</feature>
<dbReference type="SMART" id="SM00198">
    <property type="entry name" value="SCP"/>
    <property type="match status" value="1"/>
</dbReference>
<dbReference type="STRING" id="1353952.A0A165D9Q7"/>
<reference evidence="3 4" key="1">
    <citation type="journal article" date="2016" name="Mol. Biol. Evol.">
        <title>Comparative Genomics of Early-Diverging Mushroom-Forming Fungi Provides Insights into the Origins of Lignocellulose Decay Capabilities.</title>
        <authorList>
            <person name="Nagy L.G."/>
            <person name="Riley R."/>
            <person name="Tritt A."/>
            <person name="Adam C."/>
            <person name="Daum C."/>
            <person name="Floudas D."/>
            <person name="Sun H."/>
            <person name="Yadav J.S."/>
            <person name="Pangilinan J."/>
            <person name="Larsson K.H."/>
            <person name="Matsuura K."/>
            <person name="Barry K."/>
            <person name="Labutti K."/>
            <person name="Kuo R."/>
            <person name="Ohm R.A."/>
            <person name="Bhattacharya S.S."/>
            <person name="Shirouzu T."/>
            <person name="Yoshinaga Y."/>
            <person name="Martin F.M."/>
            <person name="Grigoriev I.V."/>
            <person name="Hibbett D.S."/>
        </authorList>
    </citation>
    <scope>NUCLEOTIDE SEQUENCE [LARGE SCALE GENOMIC DNA]</scope>
    <source>
        <strain evidence="3 4">HHB12733</strain>
    </source>
</reference>
<keyword evidence="1" id="KW-0732">Signal</keyword>
<protein>
    <submittedName>
        <fullName evidence="3">PR-1-like protein</fullName>
    </submittedName>
</protein>
<dbReference type="PANTHER" id="PTHR10334">
    <property type="entry name" value="CYSTEINE-RICH SECRETORY PROTEIN-RELATED"/>
    <property type="match status" value="1"/>
</dbReference>
<evidence type="ECO:0000259" key="2">
    <source>
        <dbReference type="SMART" id="SM00198"/>
    </source>
</evidence>
<name>A0A165D9Q7_9BASI</name>
<dbReference type="PRINTS" id="PR00837">
    <property type="entry name" value="V5TPXLIKE"/>
</dbReference>
<dbReference type="InterPro" id="IPR014044">
    <property type="entry name" value="CAP_dom"/>
</dbReference>
<dbReference type="OrthoDB" id="337038at2759"/>
<accession>A0A165D9Q7</accession>
<gene>
    <name evidence="3" type="ORF">CALCODRAFT_476035</name>
</gene>
<evidence type="ECO:0000313" key="3">
    <source>
        <dbReference type="EMBL" id="KZT52353.1"/>
    </source>
</evidence>
<dbReference type="InterPro" id="IPR035940">
    <property type="entry name" value="CAP_sf"/>
</dbReference>
<dbReference type="InterPro" id="IPR001283">
    <property type="entry name" value="CRISP-related"/>
</dbReference>
<sequence>MHATLLSSLLLVSAGLLSSVTAAPSAELILDFSSDSFELSETAVPDDVPIVYDDGYTEIVSLDFAGDVETSGADVAAYLKAHNDFRARHGARPLSWDNRLQQKAQQWANRCVFKHSGGTLGPYGENLAAGTGSKYDVFAAVKSWTDESKDYNPRNPQPSHFTQVVWKSSTHVGCAVADCNGIFDPKFGKAHYHVCEYSPPGNVIGHFPQNVQA</sequence>
<proteinExistence type="predicted"/>
<dbReference type="EMBL" id="KV424069">
    <property type="protein sequence ID" value="KZT52353.1"/>
    <property type="molecule type" value="Genomic_DNA"/>
</dbReference>
<organism evidence="3 4">
    <name type="scientific">Calocera cornea HHB12733</name>
    <dbReference type="NCBI Taxonomy" id="1353952"/>
    <lineage>
        <taxon>Eukaryota</taxon>
        <taxon>Fungi</taxon>
        <taxon>Dikarya</taxon>
        <taxon>Basidiomycota</taxon>
        <taxon>Agaricomycotina</taxon>
        <taxon>Dacrymycetes</taxon>
        <taxon>Dacrymycetales</taxon>
        <taxon>Dacrymycetaceae</taxon>
        <taxon>Calocera</taxon>
    </lineage>
</organism>
<dbReference type="InParanoid" id="A0A165D9Q7"/>
<keyword evidence="4" id="KW-1185">Reference proteome</keyword>
<dbReference type="SUPFAM" id="SSF55797">
    <property type="entry name" value="PR-1-like"/>
    <property type="match status" value="1"/>
</dbReference>
<dbReference type="Proteomes" id="UP000076842">
    <property type="component" value="Unassembled WGS sequence"/>
</dbReference>
<dbReference type="Gene3D" id="3.40.33.10">
    <property type="entry name" value="CAP"/>
    <property type="match status" value="1"/>
</dbReference>
<evidence type="ECO:0000313" key="4">
    <source>
        <dbReference type="Proteomes" id="UP000076842"/>
    </source>
</evidence>
<dbReference type="Pfam" id="PF00188">
    <property type="entry name" value="CAP"/>
    <property type="match status" value="1"/>
</dbReference>
<dbReference type="AlphaFoldDB" id="A0A165D9Q7"/>
<feature type="domain" description="SCP" evidence="2">
    <location>
        <begin position="73"/>
        <end position="205"/>
    </location>
</feature>